<reference evidence="1" key="1">
    <citation type="submission" date="2014-05" db="EMBL/GenBank/DDBJ databases">
        <authorList>
            <person name="Chronopoulou M."/>
        </authorList>
    </citation>
    <scope>NUCLEOTIDE SEQUENCE</scope>
    <source>
        <tissue evidence="1">Whole organism</tissue>
    </source>
</reference>
<organism evidence="1">
    <name type="scientific">Lepeophtheirus salmonis</name>
    <name type="common">Salmon louse</name>
    <name type="synonym">Caligus salmonis</name>
    <dbReference type="NCBI Taxonomy" id="72036"/>
    <lineage>
        <taxon>Eukaryota</taxon>
        <taxon>Metazoa</taxon>
        <taxon>Ecdysozoa</taxon>
        <taxon>Arthropoda</taxon>
        <taxon>Crustacea</taxon>
        <taxon>Multicrustacea</taxon>
        <taxon>Hexanauplia</taxon>
        <taxon>Copepoda</taxon>
        <taxon>Siphonostomatoida</taxon>
        <taxon>Caligidae</taxon>
        <taxon>Lepeophtheirus</taxon>
    </lineage>
</organism>
<evidence type="ECO:0000313" key="1">
    <source>
        <dbReference type="EMBL" id="CDW26128.1"/>
    </source>
</evidence>
<sequence length="30" mass="3365">MVSTTKNIIKVLDHLFKTKSTFSNINALLS</sequence>
<name>A0A0K2TJA1_LEPSM</name>
<dbReference type="EMBL" id="HACA01008767">
    <property type="protein sequence ID" value="CDW26128.1"/>
    <property type="molecule type" value="Transcribed_RNA"/>
</dbReference>
<dbReference type="AlphaFoldDB" id="A0A0K2TJA1"/>
<protein>
    <submittedName>
        <fullName evidence="1">Uncharacterized protein</fullName>
    </submittedName>
</protein>
<accession>A0A0K2TJA1</accession>
<proteinExistence type="predicted"/>